<reference evidence="1" key="1">
    <citation type="submission" date="2022-10" db="EMBL/GenBank/DDBJ databases">
        <title>Complete Genome of Trichothecium roseum strain YXFP-22015, a Plant Pathogen Isolated from Citrus.</title>
        <authorList>
            <person name="Wang Y."/>
            <person name="Zhu L."/>
        </authorList>
    </citation>
    <scope>NUCLEOTIDE SEQUENCE</scope>
    <source>
        <strain evidence="1">YXFP-22015</strain>
    </source>
</reference>
<proteinExistence type="predicted"/>
<evidence type="ECO:0000313" key="1">
    <source>
        <dbReference type="EMBL" id="KAI9901852.1"/>
    </source>
</evidence>
<organism evidence="1 2">
    <name type="scientific">Trichothecium roseum</name>
    <dbReference type="NCBI Taxonomy" id="47278"/>
    <lineage>
        <taxon>Eukaryota</taxon>
        <taxon>Fungi</taxon>
        <taxon>Dikarya</taxon>
        <taxon>Ascomycota</taxon>
        <taxon>Pezizomycotina</taxon>
        <taxon>Sordariomycetes</taxon>
        <taxon>Hypocreomycetidae</taxon>
        <taxon>Hypocreales</taxon>
        <taxon>Hypocreales incertae sedis</taxon>
        <taxon>Trichothecium</taxon>
    </lineage>
</organism>
<keyword evidence="2" id="KW-1185">Reference proteome</keyword>
<comment type="caution">
    <text evidence="1">The sequence shown here is derived from an EMBL/GenBank/DDBJ whole genome shotgun (WGS) entry which is preliminary data.</text>
</comment>
<gene>
    <name evidence="1" type="ORF">N3K66_003669</name>
</gene>
<accession>A0ACC0V8P8</accession>
<name>A0ACC0V8P8_9HYPO</name>
<protein>
    <submittedName>
        <fullName evidence="1">Uncharacterized protein</fullName>
    </submittedName>
</protein>
<sequence length="272" mass="31132">MSSDNADLLRYASEYAEKSIDLYEVLGIDALTPKKEIHRAWRKASLQYHPDKAGDAFDAGKWELFERARDVLMDDSARAAYDGAIKAQLLRKQEREAFDKERRKFADDLEAREEAHRAQQEDKLARDREALDKERARLAEAQRLRDDEKKRQAEAEQDFHDLAEARRRLKDKKDEKARRKQARMSMKAAGRPSGPLNGVVNVPGEYFADLGAVKKPYWELVCDKLKAVQAARNLAKEEADSEVAQRAEEGVQEARRRIAEAEAKFSQETTAA</sequence>
<dbReference type="EMBL" id="CM047942">
    <property type="protein sequence ID" value="KAI9901852.1"/>
    <property type="molecule type" value="Genomic_DNA"/>
</dbReference>
<dbReference type="Proteomes" id="UP001163324">
    <property type="component" value="Chromosome 3"/>
</dbReference>
<evidence type="ECO:0000313" key="2">
    <source>
        <dbReference type="Proteomes" id="UP001163324"/>
    </source>
</evidence>